<feature type="region of interest" description="Disordered" evidence="1">
    <location>
        <begin position="164"/>
        <end position="228"/>
    </location>
</feature>
<protein>
    <submittedName>
        <fullName evidence="4">Regulating synaptic membrane exocytosis protein 1-like isoform X2</fullName>
    </submittedName>
</protein>
<dbReference type="GeneID" id="104945165"/>
<feature type="compositionally biased region" description="Low complexity" evidence="1">
    <location>
        <begin position="198"/>
        <end position="210"/>
    </location>
</feature>
<keyword evidence="2" id="KW-0472">Membrane</keyword>
<organism evidence="3 4">
    <name type="scientific">Notothenia coriiceps</name>
    <name type="common">black rockcod</name>
    <dbReference type="NCBI Taxonomy" id="8208"/>
    <lineage>
        <taxon>Eukaryota</taxon>
        <taxon>Metazoa</taxon>
        <taxon>Chordata</taxon>
        <taxon>Craniata</taxon>
        <taxon>Vertebrata</taxon>
        <taxon>Euteleostomi</taxon>
        <taxon>Actinopterygii</taxon>
        <taxon>Neopterygii</taxon>
        <taxon>Teleostei</taxon>
        <taxon>Neoteleostei</taxon>
        <taxon>Acanthomorphata</taxon>
        <taxon>Eupercaria</taxon>
        <taxon>Perciformes</taxon>
        <taxon>Notothenioidei</taxon>
        <taxon>Nototheniidae</taxon>
        <taxon>Notothenia</taxon>
    </lineage>
</organism>
<feature type="region of interest" description="Disordered" evidence="1">
    <location>
        <begin position="267"/>
        <end position="308"/>
    </location>
</feature>
<feature type="transmembrane region" description="Helical" evidence="2">
    <location>
        <begin position="77"/>
        <end position="96"/>
    </location>
</feature>
<dbReference type="Proteomes" id="UP000504611">
    <property type="component" value="Unplaced"/>
</dbReference>
<feature type="region of interest" description="Disordered" evidence="1">
    <location>
        <begin position="240"/>
        <end position="259"/>
    </location>
</feature>
<evidence type="ECO:0000256" key="2">
    <source>
        <dbReference type="SAM" id="Phobius"/>
    </source>
</evidence>
<dbReference type="OrthoDB" id="10657525at2759"/>
<gene>
    <name evidence="4" type="primary">LOC104945165</name>
</gene>
<name>A0A6I9N4W5_9TELE</name>
<reference evidence="4" key="1">
    <citation type="submission" date="2025-08" db="UniProtKB">
        <authorList>
            <consortium name="RefSeq"/>
        </authorList>
    </citation>
    <scope>IDENTIFICATION</scope>
    <source>
        <tissue evidence="4">Muscle</tissue>
    </source>
</reference>
<accession>A0A6I9N4W5</accession>
<sequence>MTGYDKWRYSIRAVTCYCLMAFHLLSAPSPPCISFPPLHPHILALSPHFLLSTSRSSSFFSHYSLSLLPTLLLPSSVLVHLVSISILSLLSAAMLWRRSDLQPQLDRVRSSSTTCLRPDNNFHSPDRDRCSYLGMLPFLTSRPSRCSNSLPRKIPPSPRILVEHVNPEEDRQCNNSSGQNCQRGSKKSLEGDRPHPHGSPSSPTGTPSSGRRGRQLPQLPAKSSSVEQALAVEERARQLQMKVHSYRPSASHDPETDLKTKREMYAEQRRGSDNMSARSSDSDMSDASALSRASSASRLSSTSYMSIQSERPGGRLRSVLISHMFSLDVKGAFITVLFK</sequence>
<keyword evidence="2" id="KW-0812">Transmembrane</keyword>
<keyword evidence="2" id="KW-1133">Transmembrane helix</keyword>
<dbReference type="RefSeq" id="XP_010769100.1">
    <property type="nucleotide sequence ID" value="XM_010770798.1"/>
</dbReference>
<feature type="compositionally biased region" description="Polar residues" evidence="1">
    <location>
        <begin position="173"/>
        <end position="183"/>
    </location>
</feature>
<proteinExistence type="predicted"/>
<evidence type="ECO:0000313" key="4">
    <source>
        <dbReference type="RefSeq" id="XP_010769100.1"/>
    </source>
</evidence>
<evidence type="ECO:0000256" key="1">
    <source>
        <dbReference type="SAM" id="MobiDB-lite"/>
    </source>
</evidence>
<keyword evidence="3" id="KW-1185">Reference proteome</keyword>
<dbReference type="AlphaFoldDB" id="A0A6I9N4W5"/>
<feature type="compositionally biased region" description="Low complexity" evidence="1">
    <location>
        <begin position="285"/>
        <end position="306"/>
    </location>
</feature>
<feature type="compositionally biased region" description="Basic and acidic residues" evidence="1">
    <location>
        <begin position="250"/>
        <end position="259"/>
    </location>
</feature>
<evidence type="ECO:0000313" key="3">
    <source>
        <dbReference type="Proteomes" id="UP000504611"/>
    </source>
</evidence>